<keyword evidence="4" id="KW-0675">Receptor</keyword>
<evidence type="ECO:0000256" key="1">
    <source>
        <dbReference type="SAM" id="SignalP"/>
    </source>
</evidence>
<dbReference type="Proteomes" id="UP000256321">
    <property type="component" value="Unassembled WGS sequence"/>
</dbReference>
<accession>A0A3D8HBS0</accession>
<dbReference type="PANTHER" id="PTHR40980:SF4">
    <property type="entry name" value="TONB-DEPENDENT RECEPTOR-LIKE BETA-BARREL DOMAIN-CONTAINING PROTEIN"/>
    <property type="match status" value="1"/>
</dbReference>
<dbReference type="EMBL" id="JACRTI010000045">
    <property type="protein sequence ID" value="MBC8603090.1"/>
    <property type="molecule type" value="Genomic_DNA"/>
</dbReference>
<evidence type="ECO:0000313" key="3">
    <source>
        <dbReference type="EMBL" id="MBC8603090.1"/>
    </source>
</evidence>
<reference evidence="4 5" key="1">
    <citation type="submission" date="2018-07" db="EMBL/GenBank/DDBJ databases">
        <title>Parabacteroides acidifaciens nov. sp., isolated from human feces.</title>
        <authorList>
            <person name="Wang Y.J."/>
        </authorList>
    </citation>
    <scope>NUCLEOTIDE SEQUENCE [LARGE SCALE GENOMIC DNA]</scope>
    <source>
        <strain evidence="4 5">426-9</strain>
    </source>
</reference>
<sequence>MNKGFFMGIFLLAGCAGTGVLAQTDTIADQKIEEIVITAKVPVVTIKADKMTYHIESAVARGQGSLYEVLEMLPGVMISNDGKIYLNGQSGISVLMDGKQTYLSGQELVTLLKSTPAATAEKIDLITHPSSRYDASGNAGLIDIRTKKMRLQGMNLTANGSFRQGKYGVGNGSLSMNRREGLFNFYLTYSYSQGTDCNELQIDRLFTGLREPDKVELSVRQDSYRKYPYTSHYYRAGIDFFASARTVVGVYTNGNLHQSRMPGDMFTYFSAPSSASPDSMLHTSNVEDRKKKNFTAGVNLTHQLDTAGKVVDASFDYLHFGYTDNLDLHSSSQNRPGRVDSVKGDVPGAINLYTGQVNLTLPFAGKWELEAGAKFSFISIDNEASYADNKGNGWVPNEALSQHFVYDENINAGYIQCGATFKPFYIRAGLRVENTRIDGRLTGGEAQIDSSFTSRYTNLFPSLLLEYAFRQNKLSLFYGRRIVRPNYGDLNPFVYIFDDYTFEQGNTALKPMKSDNLELTFIYKNLFRAGFLYSRTHDVIVKSFFEKDNRQVYVTPMNLSTGTSLGPRLYTGNLPLASFWTVNANVACVYNHYRWTDTAGERVNKRATLIGSLMNQLDFGKGWSMELSGSYNGKMAAGQATLSPIWQVDGGIRKKVLKNNGTIRLFARDIFHSYREKMMLTVPGQQAFTNERQDNTQIGISFTYRFSKGYEVKESRRKSSVDESKRINL</sequence>
<feature type="chain" id="PRO_5017778613" evidence="1">
    <location>
        <begin position="23"/>
        <end position="729"/>
    </location>
</feature>
<dbReference type="InterPro" id="IPR041700">
    <property type="entry name" value="OMP_b-brl_3"/>
</dbReference>
<feature type="signal peptide" evidence="1">
    <location>
        <begin position="1"/>
        <end position="22"/>
    </location>
</feature>
<dbReference type="Pfam" id="PF14905">
    <property type="entry name" value="OMP_b-brl_3"/>
    <property type="match status" value="1"/>
</dbReference>
<feature type="domain" description="Outer membrane protein beta-barrel" evidence="2">
    <location>
        <begin position="302"/>
        <end position="704"/>
    </location>
</feature>
<dbReference type="PROSITE" id="PS51257">
    <property type="entry name" value="PROKAR_LIPOPROTEIN"/>
    <property type="match status" value="1"/>
</dbReference>
<dbReference type="RefSeq" id="WP_115500579.1">
    <property type="nucleotide sequence ID" value="NZ_JACRTI010000045.1"/>
</dbReference>
<dbReference type="PANTHER" id="PTHR40980">
    <property type="entry name" value="PLUG DOMAIN-CONTAINING PROTEIN"/>
    <property type="match status" value="1"/>
</dbReference>
<evidence type="ECO:0000313" key="5">
    <source>
        <dbReference type="Proteomes" id="UP000256321"/>
    </source>
</evidence>
<evidence type="ECO:0000259" key="2">
    <source>
        <dbReference type="Pfam" id="PF14905"/>
    </source>
</evidence>
<dbReference type="Proteomes" id="UP000629596">
    <property type="component" value="Unassembled WGS sequence"/>
</dbReference>
<dbReference type="Gene3D" id="2.170.130.10">
    <property type="entry name" value="TonB-dependent receptor, plug domain"/>
    <property type="match status" value="1"/>
</dbReference>
<organism evidence="4 5">
    <name type="scientific">Parabacteroides acidifaciens</name>
    <dbReference type="NCBI Taxonomy" id="2290935"/>
    <lineage>
        <taxon>Bacteria</taxon>
        <taxon>Pseudomonadati</taxon>
        <taxon>Bacteroidota</taxon>
        <taxon>Bacteroidia</taxon>
        <taxon>Bacteroidales</taxon>
        <taxon>Tannerellaceae</taxon>
        <taxon>Parabacteroides</taxon>
    </lineage>
</organism>
<name>A0A3D8HBS0_9BACT</name>
<dbReference type="SUPFAM" id="SSF56935">
    <property type="entry name" value="Porins"/>
    <property type="match status" value="1"/>
</dbReference>
<dbReference type="InterPro" id="IPR037066">
    <property type="entry name" value="Plug_dom_sf"/>
</dbReference>
<gene>
    <name evidence="4" type="ORF">DWU89_15720</name>
    <name evidence="3" type="ORF">H8784_15350</name>
</gene>
<keyword evidence="1" id="KW-0732">Signal</keyword>
<reference evidence="3 6" key="2">
    <citation type="submission" date="2020-08" db="EMBL/GenBank/DDBJ databases">
        <title>Genome public.</title>
        <authorList>
            <person name="Liu C."/>
            <person name="Sun Q."/>
        </authorList>
    </citation>
    <scope>NUCLEOTIDE SEQUENCE [LARGE SCALE GENOMIC DNA]</scope>
    <source>
        <strain evidence="3 6">426_9</strain>
    </source>
</reference>
<dbReference type="EMBL" id="QREV01000045">
    <property type="protein sequence ID" value="RDU48210.1"/>
    <property type="molecule type" value="Genomic_DNA"/>
</dbReference>
<keyword evidence="6" id="KW-1185">Reference proteome</keyword>
<evidence type="ECO:0000313" key="6">
    <source>
        <dbReference type="Proteomes" id="UP000629596"/>
    </source>
</evidence>
<comment type="caution">
    <text evidence="4">The sequence shown here is derived from an EMBL/GenBank/DDBJ whole genome shotgun (WGS) entry which is preliminary data.</text>
</comment>
<protein>
    <submittedName>
        <fullName evidence="4">TonB-dependent receptor</fullName>
    </submittedName>
</protein>
<dbReference type="AlphaFoldDB" id="A0A3D8HBS0"/>
<evidence type="ECO:0000313" key="4">
    <source>
        <dbReference type="EMBL" id="RDU48210.1"/>
    </source>
</evidence>
<proteinExistence type="predicted"/>